<dbReference type="InterPro" id="IPR052895">
    <property type="entry name" value="HetReg/Transcr_Mod"/>
</dbReference>
<evidence type="ECO:0000259" key="1">
    <source>
        <dbReference type="Pfam" id="PF06985"/>
    </source>
</evidence>
<gene>
    <name evidence="2" type="ORF">BDP55DRAFT_538222</name>
</gene>
<dbReference type="EMBL" id="JAHMHR010000001">
    <property type="protein sequence ID" value="KAK1701481.1"/>
    <property type="molecule type" value="Genomic_DNA"/>
</dbReference>
<evidence type="ECO:0000313" key="2">
    <source>
        <dbReference type="EMBL" id="KAK1701481.1"/>
    </source>
</evidence>
<dbReference type="Pfam" id="PF06985">
    <property type="entry name" value="HET"/>
    <property type="match status" value="1"/>
</dbReference>
<name>A0AAJ0B2J8_9PEZI</name>
<comment type="caution">
    <text evidence="2">The sequence shown here is derived from an EMBL/GenBank/DDBJ whole genome shotgun (WGS) entry which is preliminary data.</text>
</comment>
<dbReference type="Proteomes" id="UP001224890">
    <property type="component" value="Unassembled WGS sequence"/>
</dbReference>
<organism evidence="2 3">
    <name type="scientific">Colletotrichum godetiae</name>
    <dbReference type="NCBI Taxonomy" id="1209918"/>
    <lineage>
        <taxon>Eukaryota</taxon>
        <taxon>Fungi</taxon>
        <taxon>Dikarya</taxon>
        <taxon>Ascomycota</taxon>
        <taxon>Pezizomycotina</taxon>
        <taxon>Sordariomycetes</taxon>
        <taxon>Hypocreomycetidae</taxon>
        <taxon>Glomerellales</taxon>
        <taxon>Glomerellaceae</taxon>
        <taxon>Colletotrichum</taxon>
        <taxon>Colletotrichum acutatum species complex</taxon>
    </lineage>
</organism>
<dbReference type="PANTHER" id="PTHR24148">
    <property type="entry name" value="ANKYRIN REPEAT DOMAIN-CONTAINING PROTEIN 39 HOMOLOG-RELATED"/>
    <property type="match status" value="1"/>
</dbReference>
<sequence length="382" mass="43601">MNDSLPDYQYQALSTFDSVRLLSISRDDNHPHGLWLSLKEVNLDDEPIFAALSYTWQLPKYSNSEGAEEPGPGRTFEIVCDGKLMEISENLFDFLRTVLDFRCSLTKRGPPTSRKCPPKARSALESMPLWIDAFCIDQANTEEKKHQVLLMHRIYSSAQDVLVWLGILEPDSEVQWIHDKFIPRLSRMVRERPDFARNHLPKDPYCKTPEVLAELGSEYCSRWAGAWLPFAKFFRQNRWFDRGWVVQEVALTDPAQIYVLCGESILSWKRLGAFILFLRESGWGQSLEVQLEGSWGLLSQVGSLDMSQSATSRRFGIGSGLYKINGVRPLLVELVRATETRGWNTRSESAWLACASVLITTLRSFQFGDDRDHIHGCLGMLS</sequence>
<reference evidence="2" key="1">
    <citation type="submission" date="2021-06" db="EMBL/GenBank/DDBJ databases">
        <title>Comparative genomics, transcriptomics and evolutionary studies reveal genomic signatures of adaptation to plant cell wall in hemibiotrophic fungi.</title>
        <authorList>
            <consortium name="DOE Joint Genome Institute"/>
            <person name="Baroncelli R."/>
            <person name="Diaz J.F."/>
            <person name="Benocci T."/>
            <person name="Peng M."/>
            <person name="Battaglia E."/>
            <person name="Haridas S."/>
            <person name="Andreopoulos W."/>
            <person name="Labutti K."/>
            <person name="Pangilinan J."/>
            <person name="Floch G.L."/>
            <person name="Makela M.R."/>
            <person name="Henrissat B."/>
            <person name="Grigoriev I.V."/>
            <person name="Crouch J.A."/>
            <person name="De Vries R.P."/>
            <person name="Sukno S.A."/>
            <person name="Thon M.R."/>
        </authorList>
    </citation>
    <scope>NUCLEOTIDE SEQUENCE</scope>
    <source>
        <strain evidence="2">CBS 193.32</strain>
    </source>
</reference>
<feature type="domain" description="Heterokaryon incompatibility" evidence="1">
    <location>
        <begin position="49"/>
        <end position="248"/>
    </location>
</feature>
<protein>
    <submittedName>
        <fullName evidence="2">Heterokaryon incompatibility protein-domain-containing protein</fullName>
    </submittedName>
</protein>
<proteinExistence type="predicted"/>
<dbReference type="PANTHER" id="PTHR24148:SF64">
    <property type="entry name" value="HETEROKARYON INCOMPATIBILITY DOMAIN-CONTAINING PROTEIN"/>
    <property type="match status" value="1"/>
</dbReference>
<evidence type="ECO:0000313" key="3">
    <source>
        <dbReference type="Proteomes" id="UP001224890"/>
    </source>
</evidence>
<dbReference type="AlphaFoldDB" id="A0AAJ0B2J8"/>
<accession>A0AAJ0B2J8</accession>
<dbReference type="RefSeq" id="XP_060437236.1">
    <property type="nucleotide sequence ID" value="XM_060567923.1"/>
</dbReference>
<dbReference type="GeneID" id="85452449"/>
<dbReference type="InterPro" id="IPR010730">
    <property type="entry name" value="HET"/>
</dbReference>
<keyword evidence="3" id="KW-1185">Reference proteome</keyword>
<feature type="non-terminal residue" evidence="2">
    <location>
        <position position="382"/>
    </location>
</feature>